<organism evidence="1 2">
    <name type="scientific">Lentinula lateritia</name>
    <dbReference type="NCBI Taxonomy" id="40482"/>
    <lineage>
        <taxon>Eukaryota</taxon>
        <taxon>Fungi</taxon>
        <taxon>Dikarya</taxon>
        <taxon>Basidiomycota</taxon>
        <taxon>Agaricomycotina</taxon>
        <taxon>Agaricomycetes</taxon>
        <taxon>Agaricomycetidae</taxon>
        <taxon>Agaricales</taxon>
        <taxon>Marasmiineae</taxon>
        <taxon>Omphalotaceae</taxon>
        <taxon>Lentinula</taxon>
    </lineage>
</organism>
<accession>A0A9W8ZS01</accession>
<name>A0A9W8ZS01_9AGAR</name>
<evidence type="ECO:0000313" key="1">
    <source>
        <dbReference type="EMBL" id="KAJ4464086.1"/>
    </source>
</evidence>
<dbReference type="Proteomes" id="UP001150238">
    <property type="component" value="Unassembled WGS sequence"/>
</dbReference>
<dbReference type="EMBL" id="JANVFS010000062">
    <property type="protein sequence ID" value="KAJ4464086.1"/>
    <property type="molecule type" value="Genomic_DNA"/>
</dbReference>
<comment type="caution">
    <text evidence="1">The sequence shown here is derived from an EMBL/GenBank/DDBJ whole genome shotgun (WGS) entry which is preliminary data.</text>
</comment>
<reference evidence="1" key="1">
    <citation type="submission" date="2022-08" db="EMBL/GenBank/DDBJ databases">
        <authorList>
            <consortium name="DOE Joint Genome Institute"/>
            <person name="Min B."/>
            <person name="Riley R."/>
            <person name="Sierra-Patev S."/>
            <person name="Naranjo-Ortiz M."/>
            <person name="Looney B."/>
            <person name="Konkel Z."/>
            <person name="Slot J.C."/>
            <person name="Sakamoto Y."/>
            <person name="Steenwyk J.L."/>
            <person name="Rokas A."/>
            <person name="Carro J."/>
            <person name="Camarero S."/>
            <person name="Ferreira P."/>
            <person name="Molpeceres G."/>
            <person name="Ruiz-Duenas F.J."/>
            <person name="Serrano A."/>
            <person name="Henrissat B."/>
            <person name="Drula E."/>
            <person name="Hughes K.W."/>
            <person name="Mata J.L."/>
            <person name="Ishikawa N.K."/>
            <person name="Vargas-Isla R."/>
            <person name="Ushijima S."/>
            <person name="Smith C.A."/>
            <person name="Ahrendt S."/>
            <person name="Andreopoulos W."/>
            <person name="He G."/>
            <person name="Labutti K."/>
            <person name="Lipzen A."/>
            <person name="Ng V."/>
            <person name="Sandor L."/>
            <person name="Barry K."/>
            <person name="Martinez A.T."/>
            <person name="Xiao Y."/>
            <person name="Gibbons J.G."/>
            <person name="Terashima K."/>
            <person name="Hibbett D.S."/>
            <person name="Grigoriev I.V."/>
        </authorList>
    </citation>
    <scope>NUCLEOTIDE SEQUENCE</scope>
    <source>
        <strain evidence="1">Sp2 HRB7682 ss15</strain>
    </source>
</reference>
<proteinExistence type="predicted"/>
<sequence>MPPSYVVNIPILSYFQWYNTYTKLVTEPPHQLSRSDGHNALKLHEPLSSQDVDAAYSQLSSLTISKCDHKLSQFAYRKPSELNALKKRIVSLPETSPPPRINSEPIRDRVVSMSEQVNVSLVSSADNSLSSDYFESLVKTSQSQILSELGKSIMIIGNNMQVPSSFLRQKAIKFRKTLADDSTWNTWASSPPRPIIALHGPLFLPYARCPSGAEGTIIEGEDMTRTIWGLGNDAGAREHGVDTKYNTHADQSLSVQRDTLHPSKLPTLGICTVTNTLSERAEQLKVLGNSPSDSLYVSPSSVSGIDAPNHLHQFPDKLERSLKGRDPVQGLGLVWNNTQSTNADIHGVNGQPHLKASAPEFIPRGRLSDHLQPRVIVEPAVRSHYIIPKPQIPAIDLAYEYRAQRERKAPSLASPSSMSSSWSPYLSTPLPLRTKRFADVWNSEDAVNELRRLIFERIGQQNLSPGELKQISELARSVNLDRTSAYPSSSYEKPFFVTKFPPESPLKLNFHHPGPPLNTTLPPIPSQNPKAMSLATTKVIMKAHIAGSTALALLIKYGPTGVSWSLLHASEHHINGGSFPTDTATVRLDRCGSKVLWINHVN</sequence>
<evidence type="ECO:0000313" key="2">
    <source>
        <dbReference type="Proteomes" id="UP001150238"/>
    </source>
</evidence>
<reference evidence="1" key="2">
    <citation type="journal article" date="2023" name="Proc. Natl. Acad. Sci. U.S.A.">
        <title>A global phylogenomic analysis of the shiitake genus Lentinula.</title>
        <authorList>
            <person name="Sierra-Patev S."/>
            <person name="Min B."/>
            <person name="Naranjo-Ortiz M."/>
            <person name="Looney B."/>
            <person name="Konkel Z."/>
            <person name="Slot J.C."/>
            <person name="Sakamoto Y."/>
            <person name="Steenwyk J.L."/>
            <person name="Rokas A."/>
            <person name="Carro J."/>
            <person name="Camarero S."/>
            <person name="Ferreira P."/>
            <person name="Molpeceres G."/>
            <person name="Ruiz-Duenas F.J."/>
            <person name="Serrano A."/>
            <person name="Henrissat B."/>
            <person name="Drula E."/>
            <person name="Hughes K.W."/>
            <person name="Mata J.L."/>
            <person name="Ishikawa N.K."/>
            <person name="Vargas-Isla R."/>
            <person name="Ushijima S."/>
            <person name="Smith C.A."/>
            <person name="Donoghue J."/>
            <person name="Ahrendt S."/>
            <person name="Andreopoulos W."/>
            <person name="He G."/>
            <person name="LaButti K."/>
            <person name="Lipzen A."/>
            <person name="Ng V."/>
            <person name="Riley R."/>
            <person name="Sandor L."/>
            <person name="Barry K."/>
            <person name="Martinez A.T."/>
            <person name="Xiao Y."/>
            <person name="Gibbons J.G."/>
            <person name="Terashima K."/>
            <person name="Grigoriev I.V."/>
            <person name="Hibbett D."/>
        </authorList>
    </citation>
    <scope>NUCLEOTIDE SEQUENCE</scope>
    <source>
        <strain evidence="1">Sp2 HRB7682 ss15</strain>
    </source>
</reference>
<gene>
    <name evidence="1" type="ORF">C8J55DRAFT_567043</name>
</gene>
<dbReference type="AlphaFoldDB" id="A0A9W8ZS01"/>
<protein>
    <submittedName>
        <fullName evidence="1">Uncharacterized protein</fullName>
    </submittedName>
</protein>